<keyword evidence="3" id="KW-0653">Protein transport</keyword>
<comment type="caution">
    <text evidence="5">The sequence shown here is derived from an EMBL/GenBank/DDBJ whole genome shotgun (WGS) entry which is preliminary data.</text>
</comment>
<keyword evidence="2" id="KW-0813">Transport</keyword>
<evidence type="ECO:0000313" key="5">
    <source>
        <dbReference type="EMBL" id="MEE1944829.1"/>
    </source>
</evidence>
<dbReference type="InterPro" id="IPR035958">
    <property type="entry name" value="SecB-like_sf"/>
</dbReference>
<evidence type="ECO:0000256" key="2">
    <source>
        <dbReference type="ARBA" id="ARBA00022448"/>
    </source>
</evidence>
<dbReference type="RefSeq" id="WP_330107189.1">
    <property type="nucleotide sequence ID" value="NZ_JAZDQT010000001.1"/>
</dbReference>
<accession>A0ABU7I6G0</accession>
<evidence type="ECO:0000256" key="1">
    <source>
        <dbReference type="ARBA" id="ARBA00009990"/>
    </source>
</evidence>
<reference evidence="5 6" key="1">
    <citation type="submission" date="2024-01" db="EMBL/GenBank/DDBJ databases">
        <title>Pedobacter sp. nov., isolated from fresh soil.</title>
        <authorList>
            <person name="Le N.T.T."/>
        </authorList>
    </citation>
    <scope>NUCLEOTIDE SEQUENCE [LARGE SCALE GENOMIC DNA]</scope>
    <source>
        <strain evidence="5 6">KR3-3</strain>
    </source>
</reference>
<organism evidence="5 6">
    <name type="scientific">Pedobacter albus</name>
    <dbReference type="NCBI Taxonomy" id="3113905"/>
    <lineage>
        <taxon>Bacteria</taxon>
        <taxon>Pseudomonadati</taxon>
        <taxon>Bacteroidota</taxon>
        <taxon>Sphingobacteriia</taxon>
        <taxon>Sphingobacteriales</taxon>
        <taxon>Sphingobacteriaceae</taxon>
        <taxon>Pedobacter</taxon>
    </lineage>
</organism>
<gene>
    <name evidence="5" type="ORF">VRU48_06915</name>
</gene>
<evidence type="ECO:0000313" key="6">
    <source>
        <dbReference type="Proteomes" id="UP001336835"/>
    </source>
</evidence>
<name>A0ABU7I6G0_9SPHI</name>
<keyword evidence="6" id="KW-1185">Reference proteome</keyword>
<dbReference type="Pfam" id="PF02556">
    <property type="entry name" value="SecB"/>
    <property type="match status" value="1"/>
</dbReference>
<keyword evidence="4" id="KW-0811">Translocation</keyword>
<dbReference type="Proteomes" id="UP001336835">
    <property type="component" value="Unassembled WGS sequence"/>
</dbReference>
<dbReference type="SUPFAM" id="SSF54611">
    <property type="entry name" value="SecB-like"/>
    <property type="match status" value="1"/>
</dbReference>
<protein>
    <submittedName>
        <fullName evidence="5">Protein-export chaperone SecB</fullName>
    </submittedName>
</protein>
<dbReference type="InterPro" id="IPR003708">
    <property type="entry name" value="SecB"/>
</dbReference>
<proteinExistence type="inferred from homology"/>
<evidence type="ECO:0000256" key="3">
    <source>
        <dbReference type="ARBA" id="ARBA00022927"/>
    </source>
</evidence>
<dbReference type="EMBL" id="JAZDQT010000001">
    <property type="protein sequence ID" value="MEE1944829.1"/>
    <property type="molecule type" value="Genomic_DNA"/>
</dbReference>
<sequence>MATTNQENLKFKGVNFVNLNYSCEKPWTDEEIVLNVEPSIFLHKHSKNSFEIVMGVSVKAEGSFDINLTAIGTFIIGENAGDEYRKIFMNQNSPAIMFPYVRAFISTLTSNLGKTTGTVTIPAQIFKGDLEILNPQALEEDNQGDVIEPLN</sequence>
<dbReference type="Gene3D" id="3.10.420.10">
    <property type="entry name" value="SecB-like"/>
    <property type="match status" value="1"/>
</dbReference>
<evidence type="ECO:0000256" key="4">
    <source>
        <dbReference type="ARBA" id="ARBA00023010"/>
    </source>
</evidence>
<comment type="similarity">
    <text evidence="1">Belongs to the SecB family.</text>
</comment>